<sequence>MNQEHYKIVMESIWGLAEGGISSLMVDRISQHSSISEANVLELFPHQQNILLAMIEDLKSQVELPALDSQLTPRDQIFDAVMLYFDVAHPRRLAIKQVLADILWHPLLLNHIVPRLYSLGESIIDKYQPGSGVLQFGQKLAFKGAMAHALSVFADDDTFDLSKTMAALDQGLKTVENLKVNCQNLFR</sequence>
<dbReference type="OrthoDB" id="7828598at2"/>
<proteinExistence type="predicted"/>
<name>A0A077AVR9_9PROT</name>
<dbReference type="AlphaFoldDB" id="A0A077AVR9"/>
<reference evidence="1 2" key="1">
    <citation type="submission" date="2014-07" db="EMBL/GenBank/DDBJ databases">
        <title>Comparative genomic insights into amoeba endosymbionts belonging to the families of Holosporaceae and Candidatus Midichloriaceae within Rickettsiales.</title>
        <authorList>
            <person name="Wang Z."/>
            <person name="Wu M."/>
        </authorList>
    </citation>
    <scope>NUCLEOTIDE SEQUENCE [LARGE SCALE GENOMIC DNA]</scope>
    <source>
        <strain evidence="1">PRA3</strain>
    </source>
</reference>
<dbReference type="HOGENOM" id="CLU_1445207_0_0_5"/>
<dbReference type="Gene3D" id="1.10.357.10">
    <property type="entry name" value="Tetracycline Repressor, domain 2"/>
    <property type="match status" value="1"/>
</dbReference>
<gene>
    <name evidence="1" type="ORF">ID47_01910</name>
</gene>
<organism evidence="1 2">
    <name type="scientific">Candidatus Odyssella acanthamoebae</name>
    <dbReference type="NCBI Taxonomy" id="91604"/>
    <lineage>
        <taxon>Bacteria</taxon>
        <taxon>Pseudomonadati</taxon>
        <taxon>Pseudomonadota</taxon>
        <taxon>Alphaproteobacteria</taxon>
        <taxon>Holosporales</taxon>
        <taxon>Candidatus Paracaedibacteraceae</taxon>
        <taxon>Candidatus Odyssella</taxon>
    </lineage>
</organism>
<keyword evidence="2" id="KW-1185">Reference proteome</keyword>
<accession>A0A077AVR9</accession>
<dbReference type="RefSeq" id="WP_038463159.1">
    <property type="nucleotide sequence ID" value="NZ_CP008941.1"/>
</dbReference>
<dbReference type="Proteomes" id="UP000028926">
    <property type="component" value="Chromosome"/>
</dbReference>
<evidence type="ECO:0000313" key="1">
    <source>
        <dbReference type="EMBL" id="AIK95758.1"/>
    </source>
</evidence>
<protein>
    <recommendedName>
        <fullName evidence="3">HTH tetR-type domain-containing protein</fullName>
    </recommendedName>
</protein>
<evidence type="ECO:0000313" key="2">
    <source>
        <dbReference type="Proteomes" id="UP000028926"/>
    </source>
</evidence>
<evidence type="ECO:0008006" key="3">
    <source>
        <dbReference type="Google" id="ProtNLM"/>
    </source>
</evidence>
<dbReference type="KEGG" id="paca:ID47_01910"/>
<dbReference type="EMBL" id="CP008941">
    <property type="protein sequence ID" value="AIK95758.1"/>
    <property type="molecule type" value="Genomic_DNA"/>
</dbReference>
<dbReference type="eggNOG" id="ENOG5031BHU">
    <property type="taxonomic scope" value="Bacteria"/>
</dbReference>
<dbReference type="STRING" id="91604.ID47_01910"/>